<protein>
    <submittedName>
        <fullName evidence="2">Uncharacterized protein</fullName>
    </submittedName>
</protein>
<feature type="compositionally biased region" description="Basic and acidic residues" evidence="1">
    <location>
        <begin position="111"/>
        <end position="121"/>
    </location>
</feature>
<dbReference type="EMBL" id="JASMQC010000001">
    <property type="protein sequence ID" value="KAK1947978.1"/>
    <property type="molecule type" value="Genomic_DNA"/>
</dbReference>
<organism evidence="2 3">
    <name type="scientific">Phytophthora citrophthora</name>
    <dbReference type="NCBI Taxonomy" id="4793"/>
    <lineage>
        <taxon>Eukaryota</taxon>
        <taxon>Sar</taxon>
        <taxon>Stramenopiles</taxon>
        <taxon>Oomycota</taxon>
        <taxon>Peronosporomycetes</taxon>
        <taxon>Peronosporales</taxon>
        <taxon>Peronosporaceae</taxon>
        <taxon>Phytophthora</taxon>
    </lineage>
</organism>
<gene>
    <name evidence="2" type="ORF">P3T76_000268</name>
</gene>
<evidence type="ECO:0000313" key="2">
    <source>
        <dbReference type="EMBL" id="KAK1947978.1"/>
    </source>
</evidence>
<keyword evidence="3" id="KW-1185">Reference proteome</keyword>
<reference evidence="2" key="1">
    <citation type="submission" date="2023-08" db="EMBL/GenBank/DDBJ databases">
        <title>Reference Genome Resource for the Citrus Pathogen Phytophthora citrophthora.</title>
        <authorList>
            <person name="Moller H."/>
            <person name="Coetzee B."/>
            <person name="Rose L.J."/>
            <person name="Van Niekerk J.M."/>
        </authorList>
    </citation>
    <scope>NUCLEOTIDE SEQUENCE</scope>
    <source>
        <strain evidence="2">STE-U-9442</strain>
    </source>
</reference>
<dbReference type="AlphaFoldDB" id="A0AAD9LSI4"/>
<proteinExistence type="predicted"/>
<sequence length="121" mass="13649">MIFKGSPCSSSCSLRRLVQRRRRDKNQRNLPGGLKLDAWRNHLNERTEPVDEQLTDLELRSCFVPMESSRQPRDDVAETGERVHVEAGEEVSHAVTATDLPFSPLPTNRSVVDDHTGAELV</sequence>
<comment type="caution">
    <text evidence="2">The sequence shown here is derived from an EMBL/GenBank/DDBJ whole genome shotgun (WGS) entry which is preliminary data.</text>
</comment>
<accession>A0AAD9LSI4</accession>
<evidence type="ECO:0000256" key="1">
    <source>
        <dbReference type="SAM" id="MobiDB-lite"/>
    </source>
</evidence>
<dbReference type="Proteomes" id="UP001259832">
    <property type="component" value="Unassembled WGS sequence"/>
</dbReference>
<evidence type="ECO:0000313" key="3">
    <source>
        <dbReference type="Proteomes" id="UP001259832"/>
    </source>
</evidence>
<feature type="region of interest" description="Disordered" evidence="1">
    <location>
        <begin position="87"/>
        <end position="121"/>
    </location>
</feature>
<name>A0AAD9LSI4_9STRA</name>